<dbReference type="VEuPathDB" id="VectorBase:GPPI031195"/>
<accession>A0A1B0BIF9</accession>
<evidence type="ECO:0000313" key="2">
    <source>
        <dbReference type="Proteomes" id="UP000092460"/>
    </source>
</evidence>
<protein>
    <submittedName>
        <fullName evidence="1">Uncharacterized protein</fullName>
    </submittedName>
</protein>
<name>A0A1B0BIF9_9MUSC</name>
<dbReference type="EnsemblMetazoa" id="GPPI031195-RA">
    <property type="protein sequence ID" value="GPPI031195-PA"/>
    <property type="gene ID" value="GPPI031195"/>
</dbReference>
<dbReference type="Proteomes" id="UP000092460">
    <property type="component" value="Unassembled WGS sequence"/>
</dbReference>
<evidence type="ECO:0000313" key="1">
    <source>
        <dbReference type="EnsemblMetazoa" id="GPPI031195-PA"/>
    </source>
</evidence>
<reference evidence="2" key="1">
    <citation type="submission" date="2015-01" db="EMBL/GenBank/DDBJ databases">
        <authorList>
            <person name="Aksoy S."/>
            <person name="Warren W."/>
            <person name="Wilson R.K."/>
        </authorList>
    </citation>
    <scope>NUCLEOTIDE SEQUENCE [LARGE SCALE GENOMIC DNA]</scope>
    <source>
        <strain evidence="2">IAEA</strain>
    </source>
</reference>
<proteinExistence type="predicted"/>
<sequence>MDELVKCFESSSCNSVDMICGHCFDLFLRFFLLGLVTDVDVDPYPHSVKGLELELVQWLNANLGDLLSTTW</sequence>
<keyword evidence="2" id="KW-1185">Reference proteome</keyword>
<dbReference type="AlphaFoldDB" id="A0A1B0BIF9"/>
<organism evidence="1 2">
    <name type="scientific">Glossina palpalis gambiensis</name>
    <dbReference type="NCBI Taxonomy" id="67801"/>
    <lineage>
        <taxon>Eukaryota</taxon>
        <taxon>Metazoa</taxon>
        <taxon>Ecdysozoa</taxon>
        <taxon>Arthropoda</taxon>
        <taxon>Hexapoda</taxon>
        <taxon>Insecta</taxon>
        <taxon>Pterygota</taxon>
        <taxon>Neoptera</taxon>
        <taxon>Endopterygota</taxon>
        <taxon>Diptera</taxon>
        <taxon>Brachycera</taxon>
        <taxon>Muscomorpha</taxon>
        <taxon>Hippoboscoidea</taxon>
        <taxon>Glossinidae</taxon>
        <taxon>Glossina</taxon>
    </lineage>
</organism>
<dbReference type="EMBL" id="JXJN01014938">
    <property type="status" value="NOT_ANNOTATED_CDS"/>
    <property type="molecule type" value="Genomic_DNA"/>
</dbReference>
<reference evidence="1" key="2">
    <citation type="submission" date="2020-05" db="UniProtKB">
        <authorList>
            <consortium name="EnsemblMetazoa"/>
        </authorList>
    </citation>
    <scope>IDENTIFICATION</scope>
    <source>
        <strain evidence="1">IAEA</strain>
    </source>
</reference>